<feature type="compositionally biased region" description="Low complexity" evidence="1">
    <location>
        <begin position="127"/>
        <end position="139"/>
    </location>
</feature>
<feature type="compositionally biased region" description="Basic residues" evidence="1">
    <location>
        <begin position="1"/>
        <end position="10"/>
    </location>
</feature>
<gene>
    <name evidence="3" type="ORF">C8R41DRAFT_913959</name>
</gene>
<dbReference type="Gene3D" id="1.10.510.10">
    <property type="entry name" value="Transferase(Phosphotransferase) domain 1"/>
    <property type="match status" value="1"/>
</dbReference>
<name>A0ABQ8VX47_9AGAR</name>
<reference evidence="3" key="1">
    <citation type="submission" date="2022-08" db="EMBL/GenBank/DDBJ databases">
        <title>A Global Phylogenomic Analysis of the Shiitake Genus Lentinula.</title>
        <authorList>
            <consortium name="DOE Joint Genome Institute"/>
            <person name="Sierra-Patev S."/>
            <person name="Min B."/>
            <person name="Naranjo-Ortiz M."/>
            <person name="Looney B."/>
            <person name="Konkel Z."/>
            <person name="Slot J.C."/>
            <person name="Sakamoto Y."/>
            <person name="Steenwyk J.L."/>
            <person name="Rokas A."/>
            <person name="Carro J."/>
            <person name="Camarero S."/>
            <person name="Ferreira P."/>
            <person name="Molpeceres G."/>
            <person name="Ruiz-Duenas F.J."/>
            <person name="Serrano A."/>
            <person name="Henrissat B."/>
            <person name="Drula E."/>
            <person name="Hughes K.W."/>
            <person name="Mata J.L."/>
            <person name="Ishikawa N.K."/>
            <person name="Vargas-Isla R."/>
            <person name="Ushijima S."/>
            <person name="Smith C.A."/>
            <person name="Ahrendt S."/>
            <person name="Andreopoulos W."/>
            <person name="He G."/>
            <person name="Labutti K."/>
            <person name="Lipzen A."/>
            <person name="Ng V."/>
            <person name="Riley R."/>
            <person name="Sandor L."/>
            <person name="Barry K."/>
            <person name="Martinez A.T."/>
            <person name="Xiao Y."/>
            <person name="Gibbons J.G."/>
            <person name="Terashima K."/>
            <person name="Grigoriev I.V."/>
            <person name="Hibbett D.S."/>
        </authorList>
    </citation>
    <scope>NUCLEOTIDE SEQUENCE</scope>
    <source>
        <strain evidence="3">RHP3577 ss4</strain>
    </source>
</reference>
<dbReference type="InterPro" id="IPR040976">
    <property type="entry name" value="Pkinase_fungal"/>
</dbReference>
<dbReference type="InterPro" id="IPR011009">
    <property type="entry name" value="Kinase-like_dom_sf"/>
</dbReference>
<keyword evidence="4" id="KW-1185">Reference proteome</keyword>
<sequence>MSIPHTRSRTRKETLAHAIPPERLASSSPESSHLYRGVGEAVPDPSFSTLPGGPIVRNDDIGHLDTANSGFQREDNATPTQPSSGNDPNIQAYLSDTEITRGGSEKVPPVPVTPERKAVTDSTPAKSTPHSNHSSSFSSTALLNDRQYKVDEANKYLIGDLANVRTLPVKEWSLLSLNLDLDKDTYRLSEKVKKKFQNYLNAETEAKRETDPELYNSLVALLNELKGNSRNIVFYRQDVVPVRGSPVKQKPDIGAVFKELIESRDPLVLAQASDEKIFWGLIILLLEVKHEKGKLIRDNFGLDAKWKKGKNSGKKRVKGADEASGRAPKAKPKSKSPGDISNVPPKLKSMPVSTKEYRKKQKDTQNIWPAPERKTPEGVRTQTGGYACDILSTGVLRSHVHIFLVDSTLVRGIFYDHSIIVESAVLNLENEGDQLIFAKMIKQLHALPPAGLGLIQNLEAPFMKNPASLKYGQTLPEFEKAEGPPSNEIFQIKEIKEGCKFTFPYKNGTTRTVQLKRVLFRSRGIIGRGTIVVQVVCACTHCVPNQCDWSGKKLVLKLSFPSMTRVPEQAFMDRCKEQARGEHAWILNHLPHIYWTFDLPFDQRSPQANFKEKFRDKYEMRLLRGSIQEELQPLSSLETALECAQVFYDIVQCHHWVYTYPQILHRDISDGNIMVRVKDGKKYGVLNDWDLAIWLDNRDGISTSQFRTGTRPYMAHEQHSSRWKGPHRYRHDLESLFYVILLLATLFSSPSERAYKSLDKEDEEDEEGDEDDEDVDNEDEDEDEEENEKDDDNKDEDEAENEKDDKPSETSYRYETWFTQGDDFLHDKKALIIFVASWQPTPTHFFSAFHGWLKGLHDTMNDGFLASAAYDNRPNDQLRQISHFDDDTLNSHFSYDVLVSIMHQFSEAKLETHGREWQTKLRGLQKNKDERKK</sequence>
<dbReference type="PANTHER" id="PTHR38248:SF2">
    <property type="entry name" value="FUNK1 11"/>
    <property type="match status" value="1"/>
</dbReference>
<evidence type="ECO:0000313" key="4">
    <source>
        <dbReference type="Proteomes" id="UP001150217"/>
    </source>
</evidence>
<feature type="region of interest" description="Disordered" evidence="1">
    <location>
        <begin position="755"/>
        <end position="810"/>
    </location>
</feature>
<comment type="caution">
    <text evidence="3">The sequence shown here is derived from an EMBL/GenBank/DDBJ whole genome shotgun (WGS) entry which is preliminary data.</text>
</comment>
<dbReference type="PANTHER" id="PTHR38248">
    <property type="entry name" value="FUNK1 6"/>
    <property type="match status" value="1"/>
</dbReference>
<dbReference type="EMBL" id="JANVFT010000004">
    <property type="protein sequence ID" value="KAJ4500889.1"/>
    <property type="molecule type" value="Genomic_DNA"/>
</dbReference>
<evidence type="ECO:0000259" key="2">
    <source>
        <dbReference type="PROSITE" id="PS50011"/>
    </source>
</evidence>
<feature type="domain" description="Protein kinase" evidence="2">
    <location>
        <begin position="520"/>
        <end position="818"/>
    </location>
</feature>
<feature type="compositionally biased region" description="Acidic residues" evidence="1">
    <location>
        <begin position="760"/>
        <end position="802"/>
    </location>
</feature>
<dbReference type="PROSITE" id="PS50011">
    <property type="entry name" value="PROTEIN_KINASE_DOM"/>
    <property type="match status" value="1"/>
</dbReference>
<feature type="region of interest" description="Disordered" evidence="1">
    <location>
        <begin position="307"/>
        <end position="380"/>
    </location>
</feature>
<proteinExistence type="predicted"/>
<dbReference type="SUPFAM" id="SSF56112">
    <property type="entry name" value="Protein kinase-like (PK-like)"/>
    <property type="match status" value="1"/>
</dbReference>
<feature type="compositionally biased region" description="Basic residues" evidence="1">
    <location>
        <begin position="307"/>
        <end position="317"/>
    </location>
</feature>
<protein>
    <recommendedName>
        <fullName evidence="2">Protein kinase domain-containing protein</fullName>
    </recommendedName>
</protein>
<evidence type="ECO:0000256" key="1">
    <source>
        <dbReference type="SAM" id="MobiDB-lite"/>
    </source>
</evidence>
<evidence type="ECO:0000313" key="3">
    <source>
        <dbReference type="EMBL" id="KAJ4500889.1"/>
    </source>
</evidence>
<accession>A0ABQ8VX47</accession>
<dbReference type="SMART" id="SM00220">
    <property type="entry name" value="S_TKc"/>
    <property type="match status" value="1"/>
</dbReference>
<organism evidence="3 4">
    <name type="scientific">Lentinula lateritia</name>
    <dbReference type="NCBI Taxonomy" id="40482"/>
    <lineage>
        <taxon>Eukaryota</taxon>
        <taxon>Fungi</taxon>
        <taxon>Dikarya</taxon>
        <taxon>Basidiomycota</taxon>
        <taxon>Agaricomycotina</taxon>
        <taxon>Agaricomycetes</taxon>
        <taxon>Agaricomycetidae</taxon>
        <taxon>Agaricales</taxon>
        <taxon>Marasmiineae</taxon>
        <taxon>Omphalotaceae</taxon>
        <taxon>Lentinula</taxon>
    </lineage>
</organism>
<dbReference type="Proteomes" id="UP001150217">
    <property type="component" value="Unassembled WGS sequence"/>
</dbReference>
<feature type="compositionally biased region" description="Polar residues" evidence="1">
    <location>
        <begin position="66"/>
        <end position="94"/>
    </location>
</feature>
<dbReference type="InterPro" id="IPR000719">
    <property type="entry name" value="Prot_kinase_dom"/>
</dbReference>
<feature type="region of interest" description="Disordered" evidence="1">
    <location>
        <begin position="1"/>
        <end position="139"/>
    </location>
</feature>
<dbReference type="Pfam" id="PF17667">
    <property type="entry name" value="Pkinase_fungal"/>
    <property type="match status" value="1"/>
</dbReference>